<dbReference type="Proteomes" id="UP000602284">
    <property type="component" value="Unassembled WGS sequence"/>
</dbReference>
<evidence type="ECO:0000256" key="1">
    <source>
        <dbReference type="ARBA" id="ARBA00008591"/>
    </source>
</evidence>
<dbReference type="InterPro" id="IPR018445">
    <property type="entry name" value="Put_Phosphate_transp_reg"/>
</dbReference>
<dbReference type="RefSeq" id="WP_201630959.1">
    <property type="nucleotide sequence ID" value="NZ_JAEQNB010000001.1"/>
</dbReference>
<reference evidence="2 3" key="1">
    <citation type="submission" date="2021-01" db="EMBL/GenBank/DDBJ databases">
        <title>Tumebacillus sp. strain ITR2 16S ribosomal RNA gene Genome sequencing and assembly.</title>
        <authorList>
            <person name="Kang M."/>
        </authorList>
    </citation>
    <scope>NUCLEOTIDE SEQUENCE [LARGE SCALE GENOMIC DNA]</scope>
    <source>
        <strain evidence="2 3">ITR2</strain>
    </source>
</reference>
<name>A0ABS1J604_9BACL</name>
<dbReference type="EMBL" id="JAEQNB010000001">
    <property type="protein sequence ID" value="MBL0385595.1"/>
    <property type="molecule type" value="Genomic_DNA"/>
</dbReference>
<evidence type="ECO:0000313" key="3">
    <source>
        <dbReference type="Proteomes" id="UP000602284"/>
    </source>
</evidence>
<gene>
    <name evidence="2" type="ORF">JJB07_02935</name>
</gene>
<comment type="caution">
    <text evidence="2">The sequence shown here is derived from an EMBL/GenBank/DDBJ whole genome shotgun (WGS) entry which is preliminary data.</text>
</comment>
<proteinExistence type="inferred from homology"/>
<dbReference type="PANTHER" id="PTHR37298">
    <property type="entry name" value="UPF0111 PROTEIN YKAA"/>
    <property type="match status" value="1"/>
</dbReference>
<protein>
    <submittedName>
        <fullName evidence="2">DUF47 domain-containing protein</fullName>
    </submittedName>
</protein>
<dbReference type="PANTHER" id="PTHR37298:SF1">
    <property type="entry name" value="UPF0111 PROTEIN YKAA"/>
    <property type="match status" value="1"/>
</dbReference>
<dbReference type="InterPro" id="IPR052912">
    <property type="entry name" value="UPF0111_domain"/>
</dbReference>
<sequence length="207" mass="23894">MLGFFKKNEEFFDMLNLSASNVHQGAASFLKMLQDFTDVEQKFDYIQEIEHKGDAITREVIEKINKTTMTPIDREDISAIAFTLDEILDRITAVADRCLLYRIGTPTPQLVALAKLSTEATSELVKMIEALRHLKYNAIKEPIMRVKQLEKEADKIYRHSVAELLNDESRNPIEILKWKEIYEKMEDGLDFCEDVSNLVEGVIIKHQ</sequence>
<evidence type="ECO:0000313" key="2">
    <source>
        <dbReference type="EMBL" id="MBL0385595.1"/>
    </source>
</evidence>
<comment type="similarity">
    <text evidence="1">Belongs to the UPF0111 family.</text>
</comment>
<organism evidence="2 3">
    <name type="scientific">Tumebacillus amylolyticus</name>
    <dbReference type="NCBI Taxonomy" id="2801339"/>
    <lineage>
        <taxon>Bacteria</taxon>
        <taxon>Bacillati</taxon>
        <taxon>Bacillota</taxon>
        <taxon>Bacilli</taxon>
        <taxon>Bacillales</taxon>
        <taxon>Alicyclobacillaceae</taxon>
        <taxon>Tumebacillus</taxon>
    </lineage>
</organism>
<dbReference type="InterPro" id="IPR038078">
    <property type="entry name" value="PhoU-like_sf"/>
</dbReference>
<dbReference type="Gene3D" id="1.20.58.220">
    <property type="entry name" value="Phosphate transport system protein phou homolog 2, domain 2"/>
    <property type="match status" value="1"/>
</dbReference>
<dbReference type="SUPFAM" id="SSF109755">
    <property type="entry name" value="PhoU-like"/>
    <property type="match status" value="1"/>
</dbReference>
<keyword evidence="3" id="KW-1185">Reference proteome</keyword>
<dbReference type="Pfam" id="PF01865">
    <property type="entry name" value="PhoU_div"/>
    <property type="match status" value="1"/>
</dbReference>
<accession>A0ABS1J604</accession>